<dbReference type="PATRIC" id="fig|1434118.4.peg.170"/>
<reference evidence="2 3" key="1">
    <citation type="submission" date="2014-07" db="EMBL/GenBank/DDBJ databases">
        <title>Methanogenic archaea and the global carbon cycle.</title>
        <authorList>
            <person name="Henriksen J.R."/>
            <person name="Luke J."/>
            <person name="Reinhart S."/>
            <person name="Benedict M.N."/>
            <person name="Youngblut N.D."/>
            <person name="Metcalf M.E."/>
            <person name="Whitaker R.J."/>
            <person name="Metcalf W.W."/>
        </authorList>
    </citation>
    <scope>NUCLEOTIDE SEQUENCE [LARGE SCALE GENOMIC DNA]</scope>
    <source>
        <strain evidence="2 3">C2J</strain>
    </source>
</reference>
<organism evidence="2 3">
    <name type="scientific">Methanosarcina siciliae C2J</name>
    <dbReference type="NCBI Taxonomy" id="1434118"/>
    <lineage>
        <taxon>Archaea</taxon>
        <taxon>Methanobacteriati</taxon>
        <taxon>Methanobacteriota</taxon>
        <taxon>Stenosarchaea group</taxon>
        <taxon>Methanomicrobia</taxon>
        <taxon>Methanosarcinales</taxon>
        <taxon>Methanosarcinaceae</taxon>
        <taxon>Methanosarcina</taxon>
    </lineage>
</organism>
<evidence type="ECO:0000313" key="2">
    <source>
        <dbReference type="EMBL" id="AKB34715.1"/>
    </source>
</evidence>
<dbReference type="GeneID" id="77144906"/>
<dbReference type="AlphaFoldDB" id="A0A0E3PK27"/>
<dbReference type="KEGG" id="msj:MSSAC_0125"/>
<evidence type="ECO:0000313" key="3">
    <source>
        <dbReference type="Proteomes" id="UP000033123"/>
    </source>
</evidence>
<dbReference type="RefSeq" id="WP_269430135.1">
    <property type="nucleotide sequence ID" value="NZ_CP009508.1"/>
</dbReference>
<accession>A0A0E3PK27</accession>
<gene>
    <name evidence="2" type="ORF">MSSAC_0125</name>
</gene>
<feature type="region of interest" description="Disordered" evidence="1">
    <location>
        <begin position="1"/>
        <end position="44"/>
    </location>
</feature>
<proteinExistence type="predicted"/>
<protein>
    <submittedName>
        <fullName evidence="2">Mobile element protein</fullName>
    </submittedName>
</protein>
<feature type="compositionally biased region" description="Basic and acidic residues" evidence="1">
    <location>
        <begin position="32"/>
        <end position="44"/>
    </location>
</feature>
<evidence type="ECO:0000256" key="1">
    <source>
        <dbReference type="SAM" id="MobiDB-lite"/>
    </source>
</evidence>
<sequence length="44" mass="5184">MSPRPPSTLKDSLAKDPGRKPGKYESQALDPHVNRERFREEWFE</sequence>
<feature type="compositionally biased region" description="Basic and acidic residues" evidence="1">
    <location>
        <begin position="12"/>
        <end position="23"/>
    </location>
</feature>
<name>A0A0E3PK27_9EURY</name>
<dbReference type="HOGENOM" id="CLU_3210812_0_0_2"/>
<dbReference type="EMBL" id="CP009508">
    <property type="protein sequence ID" value="AKB34715.1"/>
    <property type="molecule type" value="Genomic_DNA"/>
</dbReference>
<dbReference type="Proteomes" id="UP000033123">
    <property type="component" value="Chromosome"/>
</dbReference>